<dbReference type="Proteomes" id="UP001642409">
    <property type="component" value="Unassembled WGS sequence"/>
</dbReference>
<dbReference type="PROSITE" id="PS50005">
    <property type="entry name" value="TPR"/>
    <property type="match status" value="1"/>
</dbReference>
<organism evidence="2">
    <name type="scientific">Hexamita inflata</name>
    <dbReference type="NCBI Taxonomy" id="28002"/>
    <lineage>
        <taxon>Eukaryota</taxon>
        <taxon>Metamonada</taxon>
        <taxon>Diplomonadida</taxon>
        <taxon>Hexamitidae</taxon>
        <taxon>Hexamitinae</taxon>
        <taxon>Hexamita</taxon>
    </lineage>
</organism>
<sequence length="545" mass="64197">MNQEEIVEQLMNDIKQRFSVVHFSQYLGCQLLTDKHDLIQQLEDSPFKHYLQLQNNLGSDTYDIDELIDVYFPEPTPVSVAFYLNMRYLTQSLTKMDEIQNKKVALAVISKTTSSTPEELCSRYIASLSLNEYQQFDLVVEIQKEMLAYLSSSQIQTRLLLDTGLFAFPVDLVKLILAKNYIRNMQPSLAIPLMTDIKGLEMQLADLLQQQNSKDEAQKLVQYQIEQMFDHFEDEDISERINKDFVFKQDFVKTNFQAFNFKCDIEAQIKQSITDKKQLNDLSLKITILGELQNNPHLFALAISLNMRNPRAFRDLGCYFITEFKQTSEDSKQLVINASYLLMCAYKLEPSERTCRENLCSILILTKSQLHLCRQIYVDLVTEFGDHKEYYHNIGLIDYANKNYKSAIDYYIRAVKLNYAFDVTLVYQILQLLVDLKEKENYFKTDQVIFVLDKQLETFYLHNQNNKWKSKDEQITYLMNFLWHVNQYIEKLFNWIIDQTRNQPQAYENAKRIFKKWLQFVADHCATVAGDEVLGTYLEIHKRFV</sequence>
<dbReference type="InterPro" id="IPR011990">
    <property type="entry name" value="TPR-like_helical_dom_sf"/>
</dbReference>
<reference evidence="2" key="1">
    <citation type="submission" date="2023-06" db="EMBL/GenBank/DDBJ databases">
        <authorList>
            <person name="Kurt Z."/>
        </authorList>
    </citation>
    <scope>NUCLEOTIDE SEQUENCE</scope>
</reference>
<dbReference type="SUPFAM" id="SSF48452">
    <property type="entry name" value="TPR-like"/>
    <property type="match status" value="1"/>
</dbReference>
<dbReference type="EMBL" id="CATOUU010000654">
    <property type="protein sequence ID" value="CAI9938151.1"/>
    <property type="molecule type" value="Genomic_DNA"/>
</dbReference>
<dbReference type="InterPro" id="IPR019734">
    <property type="entry name" value="TPR_rpt"/>
</dbReference>
<reference evidence="3 4" key="2">
    <citation type="submission" date="2024-07" db="EMBL/GenBank/DDBJ databases">
        <authorList>
            <person name="Akdeniz Z."/>
        </authorList>
    </citation>
    <scope>NUCLEOTIDE SEQUENCE [LARGE SCALE GENOMIC DNA]</scope>
</reference>
<keyword evidence="4" id="KW-1185">Reference proteome</keyword>
<dbReference type="EMBL" id="CAXDID020000025">
    <property type="protein sequence ID" value="CAL5990327.1"/>
    <property type="molecule type" value="Genomic_DNA"/>
</dbReference>
<evidence type="ECO:0000256" key="1">
    <source>
        <dbReference type="PROSITE-ProRule" id="PRU00339"/>
    </source>
</evidence>
<evidence type="ECO:0000313" key="3">
    <source>
        <dbReference type="EMBL" id="CAL5990327.1"/>
    </source>
</evidence>
<comment type="caution">
    <text evidence="2">The sequence shown here is derived from an EMBL/GenBank/DDBJ whole genome shotgun (WGS) entry which is preliminary data.</text>
</comment>
<accession>A0AA86PH18</accession>
<feature type="repeat" description="TPR" evidence="1">
    <location>
        <begin position="388"/>
        <end position="421"/>
    </location>
</feature>
<evidence type="ECO:0000313" key="4">
    <source>
        <dbReference type="Proteomes" id="UP001642409"/>
    </source>
</evidence>
<gene>
    <name evidence="3" type="ORF">HINF_LOCUS11287</name>
    <name evidence="2" type="ORF">HINF_LOCUS25796</name>
</gene>
<dbReference type="Gene3D" id="1.25.40.10">
    <property type="entry name" value="Tetratricopeptide repeat domain"/>
    <property type="match status" value="1"/>
</dbReference>
<evidence type="ECO:0000313" key="2">
    <source>
        <dbReference type="EMBL" id="CAI9938151.1"/>
    </source>
</evidence>
<protein>
    <submittedName>
        <fullName evidence="2">Uncharacterized protein</fullName>
    </submittedName>
</protein>
<keyword evidence="1" id="KW-0802">TPR repeat</keyword>
<proteinExistence type="predicted"/>
<dbReference type="AlphaFoldDB" id="A0AA86PH18"/>
<name>A0AA86PH18_9EUKA</name>